<accession>A0A1Y1UHB7</accession>
<keyword evidence="8" id="KW-1185">Reference proteome</keyword>
<organism evidence="7 8">
    <name type="scientific">Kockovaella imperatae</name>
    <dbReference type="NCBI Taxonomy" id="4999"/>
    <lineage>
        <taxon>Eukaryota</taxon>
        <taxon>Fungi</taxon>
        <taxon>Dikarya</taxon>
        <taxon>Basidiomycota</taxon>
        <taxon>Agaricomycotina</taxon>
        <taxon>Tremellomycetes</taxon>
        <taxon>Tremellales</taxon>
        <taxon>Cuniculitremaceae</taxon>
        <taxon>Kockovaella</taxon>
    </lineage>
</organism>
<dbReference type="RefSeq" id="XP_021871460.1">
    <property type="nucleotide sequence ID" value="XM_022015871.1"/>
</dbReference>
<evidence type="ECO:0000313" key="7">
    <source>
        <dbReference type="EMBL" id="ORX37422.1"/>
    </source>
</evidence>
<keyword evidence="2 5" id="KW-0479">Metal-binding</keyword>
<evidence type="ECO:0000256" key="4">
    <source>
        <dbReference type="ARBA" id="ARBA00023004"/>
    </source>
</evidence>
<dbReference type="AlphaFoldDB" id="A0A1Y1UHB7"/>
<comment type="similarity">
    <text evidence="1 5">Belongs to the iron/ascorbate-dependent oxidoreductase family.</text>
</comment>
<evidence type="ECO:0000313" key="8">
    <source>
        <dbReference type="Proteomes" id="UP000193218"/>
    </source>
</evidence>
<dbReference type="Gene3D" id="2.60.120.330">
    <property type="entry name" value="B-lactam Antibiotic, Isopenicillin N Synthase, Chain"/>
    <property type="match status" value="1"/>
</dbReference>
<dbReference type="InterPro" id="IPR044861">
    <property type="entry name" value="IPNS-like_FE2OG_OXY"/>
</dbReference>
<dbReference type="PANTHER" id="PTHR10209">
    <property type="entry name" value="OXIDOREDUCTASE, 2OG-FE II OXYGENASE FAMILY PROTEIN"/>
    <property type="match status" value="1"/>
</dbReference>
<proteinExistence type="inferred from homology"/>
<dbReference type="InterPro" id="IPR027443">
    <property type="entry name" value="IPNS-like_sf"/>
</dbReference>
<dbReference type="STRING" id="4999.A0A1Y1UHB7"/>
<dbReference type="PRINTS" id="PR00682">
    <property type="entry name" value="IPNSYNTHASE"/>
</dbReference>
<dbReference type="OrthoDB" id="288590at2759"/>
<feature type="domain" description="Fe2OG dioxygenase" evidence="6">
    <location>
        <begin position="195"/>
        <end position="297"/>
    </location>
</feature>
<keyword evidence="3 5" id="KW-0560">Oxidoreductase</keyword>
<dbReference type="GO" id="GO:0016491">
    <property type="term" value="F:oxidoreductase activity"/>
    <property type="evidence" value="ECO:0007669"/>
    <property type="project" value="UniProtKB-KW"/>
</dbReference>
<dbReference type="EMBL" id="NBSH01000006">
    <property type="protein sequence ID" value="ORX37422.1"/>
    <property type="molecule type" value="Genomic_DNA"/>
</dbReference>
<gene>
    <name evidence="7" type="ORF">BD324DRAFT_626130</name>
</gene>
<dbReference type="GeneID" id="33557680"/>
<comment type="caution">
    <text evidence="7">The sequence shown here is derived from an EMBL/GenBank/DDBJ whole genome shotgun (WGS) entry which is preliminary data.</text>
</comment>
<dbReference type="Pfam" id="PF14226">
    <property type="entry name" value="DIOX_N"/>
    <property type="match status" value="1"/>
</dbReference>
<evidence type="ECO:0000259" key="6">
    <source>
        <dbReference type="PROSITE" id="PS51471"/>
    </source>
</evidence>
<evidence type="ECO:0000256" key="1">
    <source>
        <dbReference type="ARBA" id="ARBA00008056"/>
    </source>
</evidence>
<dbReference type="GO" id="GO:0046872">
    <property type="term" value="F:metal ion binding"/>
    <property type="evidence" value="ECO:0007669"/>
    <property type="project" value="UniProtKB-KW"/>
</dbReference>
<dbReference type="InParanoid" id="A0A1Y1UHB7"/>
<dbReference type="InterPro" id="IPR005123">
    <property type="entry name" value="Oxoglu/Fe-dep_dioxygenase_dom"/>
</dbReference>
<keyword evidence="4 5" id="KW-0408">Iron</keyword>
<dbReference type="InterPro" id="IPR026992">
    <property type="entry name" value="DIOX_N"/>
</dbReference>
<dbReference type="Proteomes" id="UP000193218">
    <property type="component" value="Unassembled WGS sequence"/>
</dbReference>
<evidence type="ECO:0000256" key="2">
    <source>
        <dbReference type="ARBA" id="ARBA00022723"/>
    </source>
</evidence>
<sequence>MSLVDLAGQLQRQDFKDIPIIDLSNARSNSVDARRKVAIEVRNACLNAGFFFVQNHGVPKHVVQGGFDAAKVFFEQDNQVKESVDISKSDNFRGYMKLLSGNANPESKGDLHEAFNLGLDPSLDAAPRGHKTSEGLSHSDNLWPTVEVWKGAASFRQAVLGYYSAVLTLGQSLFPLFALALDLPEDFFADKVQHPAAIMRLLHYPGTPKDRQKEENPGIGAHTDYECFTILAQGGVPGLQVMNRKGDWIDAPYIPDTFVINIGDQFARWTNDIFVSTPHRVLPPTQTRYSIPFFFGCDHDVPLIPPPTCITEDRPQKYPVVTAGAYVHSRLSETYTVQQEEKVA</sequence>
<dbReference type="PROSITE" id="PS51471">
    <property type="entry name" value="FE2OG_OXY"/>
    <property type="match status" value="1"/>
</dbReference>
<name>A0A1Y1UHB7_9TREE</name>
<dbReference type="SUPFAM" id="SSF51197">
    <property type="entry name" value="Clavaminate synthase-like"/>
    <property type="match status" value="1"/>
</dbReference>
<dbReference type="PANTHER" id="PTHR10209:SF885">
    <property type="entry name" value="2OG-FE(II) OXYGENASE FAMILY, PUTATIVE (AFU_ORTHOLOGUE AFUA_2G00750)-RELATED"/>
    <property type="match status" value="1"/>
</dbReference>
<dbReference type="Pfam" id="PF03171">
    <property type="entry name" value="2OG-FeII_Oxy"/>
    <property type="match status" value="1"/>
</dbReference>
<evidence type="ECO:0000256" key="5">
    <source>
        <dbReference type="RuleBase" id="RU003682"/>
    </source>
</evidence>
<evidence type="ECO:0000256" key="3">
    <source>
        <dbReference type="ARBA" id="ARBA00023002"/>
    </source>
</evidence>
<protein>
    <recommendedName>
        <fullName evidence="6">Fe2OG dioxygenase domain-containing protein</fullName>
    </recommendedName>
</protein>
<reference evidence="7 8" key="1">
    <citation type="submission" date="2017-03" db="EMBL/GenBank/DDBJ databases">
        <title>Widespread Adenine N6-methylation of Active Genes in Fungi.</title>
        <authorList>
            <consortium name="DOE Joint Genome Institute"/>
            <person name="Mondo S.J."/>
            <person name="Dannebaum R.O."/>
            <person name="Kuo R.C."/>
            <person name="Louie K.B."/>
            <person name="Bewick A.J."/>
            <person name="Labutti K."/>
            <person name="Haridas S."/>
            <person name="Kuo A."/>
            <person name="Salamov A."/>
            <person name="Ahrendt S.R."/>
            <person name="Lau R."/>
            <person name="Bowen B.P."/>
            <person name="Lipzen A."/>
            <person name="Sullivan W."/>
            <person name="Andreopoulos W.B."/>
            <person name="Clum A."/>
            <person name="Lindquist E."/>
            <person name="Daum C."/>
            <person name="Northen T.R."/>
            <person name="Ramamoorthy G."/>
            <person name="Schmitz R.J."/>
            <person name="Gryganskyi A."/>
            <person name="Culley D."/>
            <person name="Magnuson J."/>
            <person name="James T.Y."/>
            <person name="O'Malley M.A."/>
            <person name="Stajich J.E."/>
            <person name="Spatafora J.W."/>
            <person name="Visel A."/>
            <person name="Grigoriev I.V."/>
        </authorList>
    </citation>
    <scope>NUCLEOTIDE SEQUENCE [LARGE SCALE GENOMIC DNA]</scope>
    <source>
        <strain evidence="7 8">NRRL Y-17943</strain>
    </source>
</reference>